<evidence type="ECO:0000259" key="4">
    <source>
        <dbReference type="Pfam" id="PF07971"/>
    </source>
</evidence>
<dbReference type="InterPro" id="IPR005887">
    <property type="entry name" value="GH92_a_mannosidase_put"/>
</dbReference>
<accession>A0A2W5FCM0</accession>
<name>A0A2W5FCM0_9SPHI</name>
<dbReference type="Pfam" id="PF07971">
    <property type="entry name" value="Glyco_hydro_92"/>
    <property type="match status" value="1"/>
</dbReference>
<dbReference type="Gene3D" id="1.20.1610.10">
    <property type="entry name" value="alpha-1,2-mannosidases domains"/>
    <property type="match status" value="1"/>
</dbReference>
<dbReference type="PANTHER" id="PTHR12143:SF39">
    <property type="entry name" value="SECRETED PROTEIN"/>
    <property type="match status" value="1"/>
</dbReference>
<dbReference type="Gene3D" id="1.20.1050.60">
    <property type="entry name" value="alpha-1,2-mannosidase"/>
    <property type="match status" value="1"/>
</dbReference>
<dbReference type="Gene3D" id="2.70.98.10">
    <property type="match status" value="1"/>
</dbReference>
<evidence type="ECO:0000256" key="1">
    <source>
        <dbReference type="ARBA" id="ARBA00001913"/>
    </source>
</evidence>
<dbReference type="Gene3D" id="3.30.2080.10">
    <property type="entry name" value="GH92 mannosidase domain"/>
    <property type="match status" value="1"/>
</dbReference>
<dbReference type="EMBL" id="QFOI01000014">
    <property type="protein sequence ID" value="PZP52044.1"/>
    <property type="molecule type" value="Genomic_DNA"/>
</dbReference>
<dbReference type="NCBIfam" id="TIGR01180">
    <property type="entry name" value="aman2_put"/>
    <property type="match status" value="1"/>
</dbReference>
<reference evidence="6 7" key="1">
    <citation type="submission" date="2017-11" db="EMBL/GenBank/DDBJ databases">
        <title>Infants hospitalized years apart are colonized by the same room-sourced microbial strains.</title>
        <authorList>
            <person name="Brooks B."/>
            <person name="Olm M.R."/>
            <person name="Firek B.A."/>
            <person name="Baker R."/>
            <person name="Thomas B.C."/>
            <person name="Morowitz M.J."/>
            <person name="Banfield J.F."/>
        </authorList>
    </citation>
    <scope>NUCLEOTIDE SEQUENCE [LARGE SCALE GENOMIC DNA]</scope>
    <source>
        <strain evidence="6">S2_009_000_R2_76</strain>
    </source>
</reference>
<dbReference type="InterPro" id="IPR050883">
    <property type="entry name" value="PNGase"/>
</dbReference>
<dbReference type="Pfam" id="PF17678">
    <property type="entry name" value="Glyco_hydro_92N"/>
    <property type="match status" value="1"/>
</dbReference>
<evidence type="ECO:0000256" key="2">
    <source>
        <dbReference type="ARBA" id="ARBA00011245"/>
    </source>
</evidence>
<evidence type="ECO:0000313" key="6">
    <source>
        <dbReference type="EMBL" id="PZP52044.1"/>
    </source>
</evidence>
<dbReference type="AlphaFoldDB" id="A0A2W5FCM0"/>
<comment type="cofactor">
    <cofactor evidence="1">
        <name>Ca(2+)</name>
        <dbReference type="ChEBI" id="CHEBI:29108"/>
    </cofactor>
</comment>
<dbReference type="InterPro" id="IPR014718">
    <property type="entry name" value="GH-type_carb-bd"/>
</dbReference>
<feature type="domain" description="Glycosyl hydrolase family 92 N-terminal" evidence="5">
    <location>
        <begin position="31"/>
        <end position="264"/>
    </location>
</feature>
<proteinExistence type="predicted"/>
<dbReference type="GO" id="GO:0006516">
    <property type="term" value="P:glycoprotein catabolic process"/>
    <property type="evidence" value="ECO:0007669"/>
    <property type="project" value="TreeGrafter"/>
</dbReference>
<sequence>MHYQLKSVLAGTSFLLVQTLVAQTTKNKTEFVDPVIGSKGHGHVFIGADVPFGAVQLGPTQINKGWDWCSGYNYASNEILGFTHTHLSGTGCADLNDIMVVPANGSIQLKPMSENKPETGYGSLFARSSEKVRPGYYQVYLDKYKVKAELTSSERVGLHKYHFDKTDNAHIFVDLGFHQYDRPYKTEFKKVNDSTFVGYRLAHGWANDKRIFFAIKLSAPIKNISLYSDETALQGTTADGKAIKAALFFDAEKHPDMEVKVAISPVSEDNALLNMSTEMSGWNFDSYRKLADEKWNKALSRVDFDGPKKEKTIFYTAMYHMYIAPSLFNDVNNDYRGTDKKVYKNADFKNVTTLSLWDSYRAWAPFMTIAEPEKVEDMVSSMLAIYQQQGRLPVWPLMGCETDCMVGNPAIAVITDAYLKGLVPKNKVALAYEAVRSTAMRQASGLKYVQKLQFIPMDSVGQSVSWALEFAIADAGIARMAKALGKKEDADYFDKRSKLYQQYWDASRQFFIGRKLDGSFRNPFNPISPRYDYTEGDAWQYIWSVPQDVPGLIKLVGGDKAFEERLDHFFHMSSELGDGAPPDISGMIGQYAQGNEPSHHIIYLYNYVGRPDKAADLIRTSVDSFYTDKPDGLCGNEDVGQMSAWYAFTAMGMYPVDPTSGRYVFGTPLADKITIQMGNKKSFTVVVKNNSEKNKYIQKVLWNGKPYPLMYIDHKDLMKGGQLTFEMGSTPSKTYGVTTKARP</sequence>
<evidence type="ECO:0000259" key="5">
    <source>
        <dbReference type="Pfam" id="PF17678"/>
    </source>
</evidence>
<comment type="caution">
    <text evidence="6">The sequence shown here is derived from an EMBL/GenBank/DDBJ whole genome shotgun (WGS) entry which is preliminary data.</text>
</comment>
<dbReference type="GO" id="GO:0005975">
    <property type="term" value="P:carbohydrate metabolic process"/>
    <property type="evidence" value="ECO:0007669"/>
    <property type="project" value="InterPro"/>
</dbReference>
<evidence type="ECO:0000313" key="7">
    <source>
        <dbReference type="Proteomes" id="UP000249645"/>
    </source>
</evidence>
<dbReference type="PANTHER" id="PTHR12143">
    <property type="entry name" value="PEPTIDE N-GLYCANASE PNGASE -RELATED"/>
    <property type="match status" value="1"/>
</dbReference>
<protein>
    <submittedName>
        <fullName evidence="6">Alpha-mannosidase</fullName>
    </submittedName>
</protein>
<dbReference type="GO" id="GO:0030246">
    <property type="term" value="F:carbohydrate binding"/>
    <property type="evidence" value="ECO:0007669"/>
    <property type="project" value="InterPro"/>
</dbReference>
<dbReference type="GO" id="GO:0005829">
    <property type="term" value="C:cytosol"/>
    <property type="evidence" value="ECO:0007669"/>
    <property type="project" value="TreeGrafter"/>
</dbReference>
<evidence type="ECO:0000256" key="3">
    <source>
        <dbReference type="ARBA" id="ARBA00022837"/>
    </source>
</evidence>
<dbReference type="FunFam" id="3.30.2080.10:FF:000001">
    <property type="entry name" value="Alpha-1,2-mannosidase subfamily"/>
    <property type="match status" value="1"/>
</dbReference>
<dbReference type="InterPro" id="IPR041371">
    <property type="entry name" value="GH92_N"/>
</dbReference>
<comment type="subunit">
    <text evidence="2">Monomer.</text>
</comment>
<dbReference type="InterPro" id="IPR012939">
    <property type="entry name" value="Glyco_hydro_92"/>
</dbReference>
<organism evidence="6 7">
    <name type="scientific">Pseudopedobacter saltans</name>
    <dbReference type="NCBI Taxonomy" id="151895"/>
    <lineage>
        <taxon>Bacteria</taxon>
        <taxon>Pseudomonadati</taxon>
        <taxon>Bacteroidota</taxon>
        <taxon>Sphingobacteriia</taxon>
        <taxon>Sphingobacteriales</taxon>
        <taxon>Sphingobacteriaceae</taxon>
        <taxon>Pseudopedobacter</taxon>
    </lineage>
</organism>
<gene>
    <name evidence="6" type="ORF">DI598_01715</name>
</gene>
<dbReference type="Proteomes" id="UP000249645">
    <property type="component" value="Unassembled WGS sequence"/>
</dbReference>
<feature type="domain" description="Glycosyl hydrolase family 92" evidence="4">
    <location>
        <begin position="270"/>
        <end position="729"/>
    </location>
</feature>
<dbReference type="SUPFAM" id="SSF48208">
    <property type="entry name" value="Six-hairpin glycosidases"/>
    <property type="match status" value="1"/>
</dbReference>
<keyword evidence="3" id="KW-0106">Calcium</keyword>
<dbReference type="InterPro" id="IPR008928">
    <property type="entry name" value="6-hairpin_glycosidase_sf"/>
</dbReference>
<dbReference type="GO" id="GO:0000224">
    <property type="term" value="F:peptide-N4-(N-acetyl-beta-glucosaminyl)asparagine amidase activity"/>
    <property type="evidence" value="ECO:0007669"/>
    <property type="project" value="TreeGrafter"/>
</dbReference>